<dbReference type="Gene3D" id="3.30.70.1520">
    <property type="entry name" value="Heterotetrameric sarcosine oxidase"/>
    <property type="match status" value="1"/>
</dbReference>
<dbReference type="InterPro" id="IPR027266">
    <property type="entry name" value="TrmE/GcvT-like"/>
</dbReference>
<evidence type="ECO:0008006" key="2">
    <source>
        <dbReference type="Google" id="ProtNLM"/>
    </source>
</evidence>
<organism evidence="1">
    <name type="scientific">marine metagenome</name>
    <dbReference type="NCBI Taxonomy" id="408172"/>
    <lineage>
        <taxon>unclassified sequences</taxon>
        <taxon>metagenomes</taxon>
        <taxon>ecological metagenomes</taxon>
    </lineage>
</organism>
<proteinExistence type="predicted"/>
<dbReference type="Pfam" id="PF04268">
    <property type="entry name" value="SoxG"/>
    <property type="match status" value="1"/>
</dbReference>
<sequence length="187" mass="20020">MAKKRSALVAAYLPGIYGAIGEDGPGIMLVERCDLNIVHIAGDATDQAFAHAVKTETGCPLPTEANTATVSSECTVLWLAPDRWLVVSARHGEGLLKERFRMSLASGSTALTDVSNGHTVIQISGARVRELLAKGAPIDLHPSVFGPDQCAGTNLLKISVLLHCVETNVFHVYVARGFAQSLWEWLT</sequence>
<reference evidence="1" key="1">
    <citation type="submission" date="2018-05" db="EMBL/GenBank/DDBJ databases">
        <authorList>
            <person name="Lanie J.A."/>
            <person name="Ng W.-L."/>
            <person name="Kazmierczak K.M."/>
            <person name="Andrzejewski T.M."/>
            <person name="Davidsen T.M."/>
            <person name="Wayne K.J."/>
            <person name="Tettelin H."/>
            <person name="Glass J.I."/>
            <person name="Rusch D."/>
            <person name="Podicherti R."/>
            <person name="Tsui H.-C.T."/>
            <person name="Winkler M.E."/>
        </authorList>
    </citation>
    <scope>NUCLEOTIDE SEQUENCE</scope>
</reference>
<name>A0A382YUX6_9ZZZZ</name>
<accession>A0A382YUX6</accession>
<dbReference type="InterPro" id="IPR007375">
    <property type="entry name" value="SoxG"/>
</dbReference>
<feature type="non-terminal residue" evidence="1">
    <location>
        <position position="187"/>
    </location>
</feature>
<dbReference type="SUPFAM" id="SSF103025">
    <property type="entry name" value="Folate-binding domain"/>
    <property type="match status" value="1"/>
</dbReference>
<dbReference type="Gene3D" id="3.30.1360.120">
    <property type="entry name" value="Probable tRNA modification gtpase trme, domain 1"/>
    <property type="match status" value="1"/>
</dbReference>
<evidence type="ECO:0000313" key="1">
    <source>
        <dbReference type="EMBL" id="SVD86328.1"/>
    </source>
</evidence>
<gene>
    <name evidence="1" type="ORF">METZ01_LOCUS439182</name>
</gene>
<protein>
    <recommendedName>
        <fullName evidence="2">Sarcosine oxidase subunit gamma</fullName>
    </recommendedName>
</protein>
<dbReference type="EMBL" id="UINC01178264">
    <property type="protein sequence ID" value="SVD86328.1"/>
    <property type="molecule type" value="Genomic_DNA"/>
</dbReference>
<dbReference type="AlphaFoldDB" id="A0A382YUX6"/>